<keyword evidence="1" id="KW-1133">Transmembrane helix</keyword>
<dbReference type="SUPFAM" id="SSF82866">
    <property type="entry name" value="Multidrug efflux transporter AcrB transmembrane domain"/>
    <property type="match status" value="2"/>
</dbReference>
<dbReference type="PRINTS" id="PR00702">
    <property type="entry name" value="ACRIFLAVINRP"/>
</dbReference>
<feature type="transmembrane region" description="Helical" evidence="1">
    <location>
        <begin position="531"/>
        <end position="549"/>
    </location>
</feature>
<dbReference type="Gene3D" id="3.30.70.1430">
    <property type="entry name" value="Multidrug efflux transporter AcrB pore domain"/>
    <property type="match status" value="2"/>
</dbReference>
<dbReference type="PANTHER" id="PTHR32063:SF18">
    <property type="entry name" value="CATION EFFLUX SYSTEM PROTEIN"/>
    <property type="match status" value="1"/>
</dbReference>
<name>A0A838YWP4_9GAMM</name>
<gene>
    <name evidence="2" type="ORF">H2021_01805</name>
</gene>
<evidence type="ECO:0000313" key="3">
    <source>
        <dbReference type="Proteomes" id="UP000585327"/>
    </source>
</evidence>
<dbReference type="Gene3D" id="3.30.70.1320">
    <property type="entry name" value="Multidrug efflux transporter AcrB pore domain like"/>
    <property type="match status" value="1"/>
</dbReference>
<dbReference type="GO" id="GO:0005886">
    <property type="term" value="C:plasma membrane"/>
    <property type="evidence" value="ECO:0007669"/>
    <property type="project" value="TreeGrafter"/>
</dbReference>
<accession>A0A838YWP4</accession>
<dbReference type="SUPFAM" id="SSF82714">
    <property type="entry name" value="Multidrug efflux transporter AcrB TolC docking domain, DN and DC subdomains"/>
    <property type="match status" value="1"/>
</dbReference>
<protein>
    <submittedName>
        <fullName evidence="2">Efflux RND transporter permease subunit</fullName>
    </submittedName>
</protein>
<evidence type="ECO:0000256" key="1">
    <source>
        <dbReference type="SAM" id="Phobius"/>
    </source>
</evidence>
<proteinExistence type="predicted"/>
<dbReference type="Proteomes" id="UP000585327">
    <property type="component" value="Unassembled WGS sequence"/>
</dbReference>
<comment type="caution">
    <text evidence="2">The sequence shown here is derived from an EMBL/GenBank/DDBJ whole genome shotgun (WGS) entry which is preliminary data.</text>
</comment>
<keyword evidence="1" id="KW-0812">Transmembrane</keyword>
<dbReference type="EMBL" id="JACETM010000011">
    <property type="protein sequence ID" value="MBA4723928.1"/>
    <property type="molecule type" value="Genomic_DNA"/>
</dbReference>
<keyword evidence="1" id="KW-0472">Membrane</keyword>
<feature type="transmembrane region" description="Helical" evidence="1">
    <location>
        <begin position="391"/>
        <end position="410"/>
    </location>
</feature>
<dbReference type="AlphaFoldDB" id="A0A838YWP4"/>
<dbReference type="PANTHER" id="PTHR32063">
    <property type="match status" value="1"/>
</dbReference>
<sequence>MKILDIFLERPRVLFLTLSFILLAGVSSALSLPVQENPELAQRWGSVTTSLPGASPERIETQVLEQLELKLREVTEIDELDSIIVQGFSTTVVEFDQSLDPLLIEQTWSQVQDKVDQVKPLIPEDANLNLIRSSGPPITVMYAIQWEGDGDTPYVMISRIADQLKTQLNTLKNTEKLKVFGGTDEEVIIEVDSSKLSSLGLTFTDLSRIIKGLDSKKPIGVISNDQSEYLFKLKDGLNSISKISDIPIKVFNQNELVRLGDIANVSKRPVTPVEEIMLIDGKRTAMVAISGTMSQRVNEYVSGADKIVEKLNKELPDEIFIKKIYDESSYTAAKFSELYTSFSLAIFFVLSFSLFFLGLRSAIVVTAILPFSVSLVLFGCNLIGLPLHMTSMSGIIIALGLLIDNGIIVVEDYKHRRSLGLSPNAAIKVSVNHLVAPLAAATATTVFAFLPIVTGEGSSIEFVGGLAKTVIMSIVSSLILALIAVPVMMTYLEKVKFLNRGDISKEGYHNENIVSKYRQFLSWAYQRPRRAISLALLFPVLGFISFGSIPKDFFPPQDRDMFEVIIELPQGTSAEKTLEKAIDVRNQIIESNLIPLKRDIWFVGSRLPRVLMNVVGGDSKEGNNNTAEAVLYAEDFYQMMKNLPQLSRKLSADNPDVKILVDNFFSGPPVFADIEYKIIGNDREILGILGEQLELIVSNAPNIILTKNELSDFVTNLEFEIDTSNVYFSGSDPNLITNELYSVSNGINVGTMLDGSKEIPIRITGISSNQAIDEARFLTIPSEDSIEYIDNFGESKIVRKSGVIARFQSQKLNQVQGWVETGTLPSETEAYLKEPIEKFISSLPKGFYIEQSGQAESRNQSQGQIYSSALFYLVLIIGGLVFALNSFRQTMLILSVGGLCIGLSYLGLTIGNQNYGFIATIGAVGLVGLSINDSIIVLSHIKEEATKKLISKAEIIEVVIRSTRHIITTSVTTIGGFAPLIFTSVFFRPLAWAMTIGVLGATLLALLYIPAMFIVMNKIRN</sequence>
<feature type="transmembrane region" description="Helical" evidence="1">
    <location>
        <begin position="917"/>
        <end position="938"/>
    </location>
</feature>
<organism evidence="2 3">
    <name type="scientific">SAR86 cluster bacterium</name>
    <dbReference type="NCBI Taxonomy" id="2030880"/>
    <lineage>
        <taxon>Bacteria</taxon>
        <taxon>Pseudomonadati</taxon>
        <taxon>Pseudomonadota</taxon>
        <taxon>Gammaproteobacteria</taxon>
        <taxon>SAR86 cluster</taxon>
    </lineage>
</organism>
<dbReference type="Gene3D" id="3.30.70.1440">
    <property type="entry name" value="Multidrug efflux transporter AcrB pore domain"/>
    <property type="match status" value="1"/>
</dbReference>
<dbReference type="InterPro" id="IPR027463">
    <property type="entry name" value="AcrB_DN_DC_subdom"/>
</dbReference>
<feature type="transmembrane region" description="Helical" evidence="1">
    <location>
        <begin position="865"/>
        <end position="884"/>
    </location>
</feature>
<feature type="transmembrane region" description="Helical" evidence="1">
    <location>
        <begin position="470"/>
        <end position="492"/>
    </location>
</feature>
<feature type="transmembrane region" description="Helical" evidence="1">
    <location>
        <begin position="891"/>
        <end position="911"/>
    </location>
</feature>
<feature type="transmembrane region" description="Helical" evidence="1">
    <location>
        <begin position="338"/>
        <end position="357"/>
    </location>
</feature>
<dbReference type="SUPFAM" id="SSF82693">
    <property type="entry name" value="Multidrug efflux transporter AcrB pore domain, PN1, PN2, PC1 and PC2 subdomains"/>
    <property type="match status" value="2"/>
</dbReference>
<dbReference type="GO" id="GO:0042910">
    <property type="term" value="F:xenobiotic transmembrane transporter activity"/>
    <property type="evidence" value="ECO:0007669"/>
    <property type="project" value="TreeGrafter"/>
</dbReference>
<feature type="transmembrane region" description="Helical" evidence="1">
    <location>
        <begin position="966"/>
        <end position="987"/>
    </location>
</feature>
<dbReference type="Gene3D" id="1.20.1640.10">
    <property type="entry name" value="Multidrug efflux transporter AcrB transmembrane domain"/>
    <property type="match status" value="2"/>
</dbReference>
<dbReference type="InterPro" id="IPR001036">
    <property type="entry name" value="Acrflvin-R"/>
</dbReference>
<feature type="transmembrane region" description="Helical" evidence="1">
    <location>
        <begin position="431"/>
        <end position="450"/>
    </location>
</feature>
<feature type="transmembrane region" description="Helical" evidence="1">
    <location>
        <begin position="364"/>
        <end position="385"/>
    </location>
</feature>
<dbReference type="Pfam" id="PF00873">
    <property type="entry name" value="ACR_tran"/>
    <property type="match status" value="1"/>
</dbReference>
<evidence type="ECO:0000313" key="2">
    <source>
        <dbReference type="EMBL" id="MBA4723928.1"/>
    </source>
</evidence>
<dbReference type="Gene3D" id="3.30.2090.10">
    <property type="entry name" value="Multidrug efflux transporter AcrB TolC docking domain, DN and DC subdomains"/>
    <property type="match status" value="2"/>
</dbReference>
<reference evidence="2 3" key="1">
    <citation type="submission" date="2020-06" db="EMBL/GenBank/DDBJ databases">
        <title>Dysbiosis in marine aquaculture revealed through microbiome analysis: reverse ecology for environmental sustainability.</title>
        <authorList>
            <person name="Haro-Moreno J.M."/>
            <person name="Coutinho F.H."/>
            <person name="Zaragoza-Solas A."/>
            <person name="Picazo A."/>
            <person name="Almagro-Moreno S."/>
            <person name="Lopez-Perez M."/>
        </authorList>
    </citation>
    <scope>NUCLEOTIDE SEQUENCE [LARGE SCALE GENOMIC DNA]</scope>
    <source>
        <strain evidence="2">MCMED-G42</strain>
    </source>
</reference>
<feature type="transmembrane region" description="Helical" evidence="1">
    <location>
        <begin position="993"/>
        <end position="1015"/>
    </location>
</feature>